<dbReference type="InterPro" id="IPR013783">
    <property type="entry name" value="Ig-like_fold"/>
</dbReference>
<proteinExistence type="predicted"/>
<dbReference type="EMBL" id="SZVO01000002">
    <property type="protein sequence ID" value="TKT93515.1"/>
    <property type="molecule type" value="Genomic_DNA"/>
</dbReference>
<dbReference type="Gene3D" id="2.60.40.10">
    <property type="entry name" value="Immunoglobulins"/>
    <property type="match status" value="1"/>
</dbReference>
<protein>
    <recommendedName>
        <fullName evidence="3">CARDB domain-containing protein</fullName>
    </recommendedName>
</protein>
<dbReference type="Proteomes" id="UP000304900">
    <property type="component" value="Unassembled WGS sequence"/>
</dbReference>
<dbReference type="OrthoDB" id="6278496at2"/>
<evidence type="ECO:0008006" key="3">
    <source>
        <dbReference type="Google" id="ProtNLM"/>
    </source>
</evidence>
<dbReference type="RefSeq" id="WP_137339190.1">
    <property type="nucleotide sequence ID" value="NZ_BSQH01000017.1"/>
</dbReference>
<accession>A0A4U6DA01</accession>
<gene>
    <name evidence="1" type="ORF">FDK13_06635</name>
</gene>
<sequence>MALELEIRDGSPWYLSPDVWVVSDPADVTESMPVAGTPCYLMAKVRNNGRDAATNATVRFYWANPSIGVTRNTATLIGQAFVSLAANDLQDVLCLTAWVPEFLNEGHECILAEAFHSTDPLPLSTDFNVSTDRHVAQRNLSVLLAMNGMFHLNFEMHNSLRKEQHFTALINQVPVEKVMHHFPMLVEKYKLKGRKEGKLVKAAFTDTKCADADFKEHSGNKDSFKLGPFGKQKMAITGKIEGDFAFVQITQRAEKNETGGLGFLIINQ</sequence>
<dbReference type="AlphaFoldDB" id="A0A4U6DA01"/>
<evidence type="ECO:0000313" key="1">
    <source>
        <dbReference type="EMBL" id="TKT93515.1"/>
    </source>
</evidence>
<keyword evidence="2" id="KW-1185">Reference proteome</keyword>
<reference evidence="1 2" key="1">
    <citation type="submission" date="2019-05" db="EMBL/GenBank/DDBJ databases">
        <title>Dyadobacter AR-3-8 sp. nov., isolated from arctic soil.</title>
        <authorList>
            <person name="Chaudhary D.K."/>
        </authorList>
    </citation>
    <scope>NUCLEOTIDE SEQUENCE [LARGE SCALE GENOMIC DNA]</scope>
    <source>
        <strain evidence="1 2">AR-3-8</strain>
    </source>
</reference>
<evidence type="ECO:0000313" key="2">
    <source>
        <dbReference type="Proteomes" id="UP000304900"/>
    </source>
</evidence>
<comment type="caution">
    <text evidence="1">The sequence shown here is derived from an EMBL/GenBank/DDBJ whole genome shotgun (WGS) entry which is preliminary data.</text>
</comment>
<name>A0A4U6DA01_9BACT</name>
<organism evidence="1 2">
    <name type="scientific">Dyadobacter frigoris</name>
    <dbReference type="NCBI Taxonomy" id="2576211"/>
    <lineage>
        <taxon>Bacteria</taxon>
        <taxon>Pseudomonadati</taxon>
        <taxon>Bacteroidota</taxon>
        <taxon>Cytophagia</taxon>
        <taxon>Cytophagales</taxon>
        <taxon>Spirosomataceae</taxon>
        <taxon>Dyadobacter</taxon>
    </lineage>
</organism>